<dbReference type="InterPro" id="IPR013762">
    <property type="entry name" value="Integrase-like_cat_sf"/>
</dbReference>
<gene>
    <name evidence="5" type="ORF">GT019_29390</name>
</gene>
<evidence type="ECO:0000256" key="3">
    <source>
        <dbReference type="ARBA" id="ARBA00023172"/>
    </source>
</evidence>
<keyword evidence="3" id="KW-0233">DNA recombination</keyword>
<dbReference type="PANTHER" id="PTHR30349:SF41">
    <property type="entry name" value="INTEGRASE_RECOMBINASE PROTEIN MJ0367-RELATED"/>
    <property type="match status" value="1"/>
</dbReference>
<dbReference type="RefSeq" id="WP_161747022.1">
    <property type="nucleotide sequence ID" value="NZ_JAAAMV010000034.1"/>
</dbReference>
<comment type="caution">
    <text evidence="5">The sequence shown here is derived from an EMBL/GenBank/DDBJ whole genome shotgun (WGS) entry which is preliminary data.</text>
</comment>
<evidence type="ECO:0000256" key="1">
    <source>
        <dbReference type="ARBA" id="ARBA00008857"/>
    </source>
</evidence>
<dbReference type="PANTHER" id="PTHR30349">
    <property type="entry name" value="PHAGE INTEGRASE-RELATED"/>
    <property type="match status" value="1"/>
</dbReference>
<feature type="domain" description="Tyr recombinase" evidence="4">
    <location>
        <begin position="125"/>
        <end position="313"/>
    </location>
</feature>
<dbReference type="InterPro" id="IPR002104">
    <property type="entry name" value="Integrase_catalytic"/>
</dbReference>
<evidence type="ECO:0000313" key="5">
    <source>
        <dbReference type="EMBL" id="NBD27999.1"/>
    </source>
</evidence>
<evidence type="ECO:0000259" key="4">
    <source>
        <dbReference type="PROSITE" id="PS51898"/>
    </source>
</evidence>
<keyword evidence="2" id="KW-0238">DNA-binding</keyword>
<dbReference type="PROSITE" id="PS51898">
    <property type="entry name" value="TYR_RECOMBINASE"/>
    <property type="match status" value="1"/>
</dbReference>
<dbReference type="SUPFAM" id="SSF56349">
    <property type="entry name" value="DNA breaking-rejoining enzymes"/>
    <property type="match status" value="1"/>
</dbReference>
<dbReference type="Gene3D" id="1.10.150.130">
    <property type="match status" value="1"/>
</dbReference>
<dbReference type="InterPro" id="IPR011010">
    <property type="entry name" value="DNA_brk_join_enz"/>
</dbReference>
<comment type="similarity">
    <text evidence="1">Belongs to the 'phage' integrase family.</text>
</comment>
<evidence type="ECO:0000256" key="2">
    <source>
        <dbReference type="ARBA" id="ARBA00023125"/>
    </source>
</evidence>
<organism evidence="5 6">
    <name type="scientific">Paenibacillus glycinis</name>
    <dbReference type="NCBI Taxonomy" id="2697035"/>
    <lineage>
        <taxon>Bacteria</taxon>
        <taxon>Bacillati</taxon>
        <taxon>Bacillota</taxon>
        <taxon>Bacilli</taxon>
        <taxon>Bacillales</taxon>
        <taxon>Paenibacillaceae</taxon>
        <taxon>Paenibacillus</taxon>
    </lineage>
</organism>
<dbReference type="InterPro" id="IPR010998">
    <property type="entry name" value="Integrase_recombinase_N"/>
</dbReference>
<dbReference type="EMBL" id="JAAAMV010000034">
    <property type="protein sequence ID" value="NBD27999.1"/>
    <property type="molecule type" value="Genomic_DNA"/>
</dbReference>
<dbReference type="Proteomes" id="UP000665561">
    <property type="component" value="Unassembled WGS sequence"/>
</dbReference>
<dbReference type="Gene3D" id="1.10.443.10">
    <property type="entry name" value="Intergrase catalytic core"/>
    <property type="match status" value="1"/>
</dbReference>
<sequence length="317" mass="37168">MKNVLSGSNYFKQWQMHADVRKRTLNEYSYLLIKFGQYLVVEKGFTGELDFDKFIYYPEDGTYLPINERFINNYFSYLESIETSRSRLYMAVSALGNFFAFLKDMRFIKHNPMAHYKNPYYNAKVSDRGISIQDCNKLFSAAKLLDRSDPFFQKHNVLLLLMFTTGLRRNEIGGLTAEQLDFERNMIYVDRGQKTKATTVYMPKVLSLALQRYLGHPTYKKWQDAGNSNVFFSANGKKFNHLTLNEILKKLCLKAEIPRITSHCLRHTMAALLISRNVDISIIQRQLRHKYVETTLRYLPTATIDELQLSEWSTFIE</sequence>
<accession>A0ABW9XZ45</accession>
<protein>
    <submittedName>
        <fullName evidence="5">Tyrosine-type recombinase/integrase</fullName>
    </submittedName>
</protein>
<name>A0ABW9XZ45_9BACL</name>
<keyword evidence="6" id="KW-1185">Reference proteome</keyword>
<evidence type="ECO:0000313" key="6">
    <source>
        <dbReference type="Proteomes" id="UP000665561"/>
    </source>
</evidence>
<dbReference type="CDD" id="cd00397">
    <property type="entry name" value="DNA_BRE_C"/>
    <property type="match status" value="1"/>
</dbReference>
<dbReference type="Pfam" id="PF00589">
    <property type="entry name" value="Phage_integrase"/>
    <property type="match status" value="1"/>
</dbReference>
<proteinExistence type="inferred from homology"/>
<reference evidence="5 6" key="1">
    <citation type="submission" date="2020-01" db="EMBL/GenBank/DDBJ databases">
        <title>Paenibacillus soybeanensis sp. nov. isolated from the nodules of soybean (Glycine max(L.) Merr).</title>
        <authorList>
            <person name="Wang H."/>
        </authorList>
    </citation>
    <scope>NUCLEOTIDE SEQUENCE [LARGE SCALE GENOMIC DNA]</scope>
    <source>
        <strain evidence="5 6">T1</strain>
    </source>
</reference>
<dbReference type="InterPro" id="IPR050090">
    <property type="entry name" value="Tyrosine_recombinase_XerCD"/>
</dbReference>